<keyword evidence="3" id="KW-1185">Reference proteome</keyword>
<feature type="region of interest" description="Disordered" evidence="1">
    <location>
        <begin position="39"/>
        <end position="77"/>
    </location>
</feature>
<dbReference type="EMBL" id="PQXM01001779">
    <property type="protein sequence ID" value="TGO50840.1"/>
    <property type="molecule type" value="Genomic_DNA"/>
</dbReference>
<sequence length="77" mass="8651">MRAKYEKLHSIDEYAARVKALTNNKKLFKEVLARTKLLAAGDKDKDTPEDNKDNIDLNFGDKAGDKSLSLGNAKDRK</sequence>
<accession>A0A4Z1HWC0</accession>
<evidence type="ECO:0000313" key="3">
    <source>
        <dbReference type="Proteomes" id="UP000297229"/>
    </source>
</evidence>
<evidence type="ECO:0000313" key="2">
    <source>
        <dbReference type="EMBL" id="TGO50840.1"/>
    </source>
</evidence>
<name>A0A4Z1HWC0_9HELO</name>
<reference evidence="2 3" key="1">
    <citation type="submission" date="2017-12" db="EMBL/GenBank/DDBJ databases">
        <title>Comparative genomics of Botrytis spp.</title>
        <authorList>
            <person name="Valero-Jimenez C.A."/>
            <person name="Tapia P."/>
            <person name="Veloso J."/>
            <person name="Silva-Moreno E."/>
            <person name="Staats M."/>
            <person name="Valdes J.H."/>
            <person name="Van Kan J.A.L."/>
        </authorList>
    </citation>
    <scope>NUCLEOTIDE SEQUENCE [LARGE SCALE GENOMIC DNA]</scope>
    <source>
        <strain evidence="2 3">Be9601</strain>
    </source>
</reference>
<organism evidence="2 3">
    <name type="scientific">Botrytis elliptica</name>
    <dbReference type="NCBI Taxonomy" id="278938"/>
    <lineage>
        <taxon>Eukaryota</taxon>
        <taxon>Fungi</taxon>
        <taxon>Dikarya</taxon>
        <taxon>Ascomycota</taxon>
        <taxon>Pezizomycotina</taxon>
        <taxon>Leotiomycetes</taxon>
        <taxon>Helotiales</taxon>
        <taxon>Sclerotiniaceae</taxon>
        <taxon>Botrytis</taxon>
    </lineage>
</organism>
<gene>
    <name evidence="2" type="ORF">BELL_1781g00010</name>
</gene>
<evidence type="ECO:0000256" key="1">
    <source>
        <dbReference type="SAM" id="MobiDB-lite"/>
    </source>
</evidence>
<proteinExistence type="predicted"/>
<dbReference type="AlphaFoldDB" id="A0A4Z1HWC0"/>
<feature type="compositionally biased region" description="Basic and acidic residues" evidence="1">
    <location>
        <begin position="41"/>
        <end position="55"/>
    </location>
</feature>
<dbReference type="Proteomes" id="UP000297229">
    <property type="component" value="Unassembled WGS sequence"/>
</dbReference>
<comment type="caution">
    <text evidence="2">The sequence shown here is derived from an EMBL/GenBank/DDBJ whole genome shotgun (WGS) entry which is preliminary data.</text>
</comment>
<protein>
    <submittedName>
        <fullName evidence="2">Uncharacterized protein</fullName>
    </submittedName>
</protein>